<accession>A0ABS2MWP7</accession>
<dbReference type="Gene3D" id="3.40.140.10">
    <property type="entry name" value="Cytidine Deaminase, domain 2"/>
    <property type="match status" value="1"/>
</dbReference>
<evidence type="ECO:0000313" key="5">
    <source>
        <dbReference type="Proteomes" id="UP001296943"/>
    </source>
</evidence>
<protein>
    <submittedName>
        <fullName evidence="4">Guanine deaminase</fullName>
        <ecNumber evidence="4">3.5.4.3</ecNumber>
    </submittedName>
</protein>
<dbReference type="PROSITE" id="PS00903">
    <property type="entry name" value="CYT_DCMP_DEAMINASES_1"/>
    <property type="match status" value="1"/>
</dbReference>
<evidence type="ECO:0000256" key="1">
    <source>
        <dbReference type="ARBA" id="ARBA00022723"/>
    </source>
</evidence>
<dbReference type="InterPro" id="IPR016192">
    <property type="entry name" value="APOBEC/CMP_deaminase_Zn-bd"/>
</dbReference>
<reference evidence="4 5" key="1">
    <citation type="submission" date="2021-01" db="EMBL/GenBank/DDBJ databases">
        <title>Genomic Encyclopedia of Type Strains, Phase IV (KMG-IV): sequencing the most valuable type-strain genomes for metagenomic binning, comparative biology and taxonomic classification.</title>
        <authorList>
            <person name="Goeker M."/>
        </authorList>
    </citation>
    <scope>NUCLEOTIDE SEQUENCE [LARGE SCALE GENOMIC DNA]</scope>
    <source>
        <strain evidence="4 5">DSM 23711</strain>
    </source>
</reference>
<proteinExistence type="predicted"/>
<dbReference type="CDD" id="cd01285">
    <property type="entry name" value="nucleoside_deaminase"/>
    <property type="match status" value="1"/>
</dbReference>
<dbReference type="Pfam" id="PF00383">
    <property type="entry name" value="dCMP_cyt_deam_1"/>
    <property type="match status" value="1"/>
</dbReference>
<keyword evidence="2" id="KW-0862">Zinc</keyword>
<dbReference type="EC" id="3.5.4.3" evidence="4"/>
<gene>
    <name evidence="4" type="ORF">JOC48_000800</name>
</gene>
<dbReference type="InterPro" id="IPR016193">
    <property type="entry name" value="Cytidine_deaminase-like"/>
</dbReference>
<dbReference type="GO" id="GO:0008892">
    <property type="term" value="F:guanine deaminase activity"/>
    <property type="evidence" value="ECO:0007669"/>
    <property type="project" value="UniProtKB-EC"/>
</dbReference>
<evidence type="ECO:0000259" key="3">
    <source>
        <dbReference type="PROSITE" id="PS51747"/>
    </source>
</evidence>
<feature type="domain" description="CMP/dCMP-type deaminase" evidence="3">
    <location>
        <begin position="2"/>
        <end position="114"/>
    </location>
</feature>
<evidence type="ECO:0000313" key="4">
    <source>
        <dbReference type="EMBL" id="MBM7570322.1"/>
    </source>
</evidence>
<name>A0ABS2MWP7_9BACI</name>
<dbReference type="EMBL" id="JAFBDR010000003">
    <property type="protein sequence ID" value="MBM7570322.1"/>
    <property type="molecule type" value="Genomic_DNA"/>
</dbReference>
<dbReference type="SUPFAM" id="SSF53927">
    <property type="entry name" value="Cytidine deaminase-like"/>
    <property type="match status" value="1"/>
</dbReference>
<evidence type="ECO:0000256" key="2">
    <source>
        <dbReference type="ARBA" id="ARBA00022833"/>
    </source>
</evidence>
<dbReference type="InterPro" id="IPR002125">
    <property type="entry name" value="CMP_dCMP_dom"/>
</dbReference>
<dbReference type="PROSITE" id="PS51747">
    <property type="entry name" value="CYT_DCMP_DEAMINASES_2"/>
    <property type="match status" value="1"/>
</dbReference>
<comment type="caution">
    <text evidence="4">The sequence shown here is derived from an EMBL/GenBank/DDBJ whole genome shotgun (WGS) entry which is preliminary data.</text>
</comment>
<organism evidence="4 5">
    <name type="scientific">Aquibacillus albus</name>
    <dbReference type="NCBI Taxonomy" id="1168171"/>
    <lineage>
        <taxon>Bacteria</taxon>
        <taxon>Bacillati</taxon>
        <taxon>Bacillota</taxon>
        <taxon>Bacilli</taxon>
        <taxon>Bacillales</taxon>
        <taxon>Bacillaceae</taxon>
        <taxon>Aquibacillus</taxon>
    </lineage>
</organism>
<keyword evidence="5" id="KW-1185">Reference proteome</keyword>
<dbReference type="PANTHER" id="PTHR11079">
    <property type="entry name" value="CYTOSINE DEAMINASE FAMILY MEMBER"/>
    <property type="match status" value="1"/>
</dbReference>
<keyword evidence="4" id="KW-0378">Hydrolase</keyword>
<dbReference type="PANTHER" id="PTHR11079:SF161">
    <property type="entry name" value="CMP_DCMP-TYPE DEAMINASE DOMAIN-CONTAINING PROTEIN"/>
    <property type="match status" value="1"/>
</dbReference>
<keyword evidence="1" id="KW-0479">Metal-binding</keyword>
<dbReference type="Proteomes" id="UP001296943">
    <property type="component" value="Unassembled WGS sequence"/>
</dbReference>
<sequence length="157" mass="17711">MLNHEHFLNKAVQLAVKNVENNGGPFAAIIVDKKGEIVGKGQNRVTDTNDPTAHAEVQAIRDACQNLHSFQLTDCVLYTSCEPCPMCLGAIYWARLEKIYFAADQKLAAAGGFDDAFIYEEINKKHNERSIPFYSISLKDKNLPFEKWAELESKIEY</sequence>
<dbReference type="RefSeq" id="WP_204497752.1">
    <property type="nucleotide sequence ID" value="NZ_JAFBDR010000003.1"/>
</dbReference>